<evidence type="ECO:0000313" key="7">
    <source>
        <dbReference type="EMBL" id="MDO3695072.1"/>
    </source>
</evidence>
<reference evidence="7" key="1">
    <citation type="submission" date="2023-07" db="EMBL/GenBank/DDBJ databases">
        <title>Wenyingzhuangia sp. chi5 genome sequencing and assembly.</title>
        <authorList>
            <person name="Park S."/>
        </authorList>
    </citation>
    <scope>NUCLEOTIDE SEQUENCE</scope>
    <source>
        <strain evidence="7">Chi5</strain>
    </source>
</reference>
<dbReference type="SUPFAM" id="SSF52833">
    <property type="entry name" value="Thioredoxin-like"/>
    <property type="match status" value="1"/>
</dbReference>
<keyword evidence="2" id="KW-0201">Cytochrome c-type biogenesis</keyword>
<dbReference type="Pfam" id="PF13905">
    <property type="entry name" value="Thioredoxin_8"/>
    <property type="match status" value="1"/>
</dbReference>
<proteinExistence type="predicted"/>
<dbReference type="InterPro" id="IPR012336">
    <property type="entry name" value="Thioredoxin-like_fold"/>
</dbReference>
<keyword evidence="5" id="KW-0732">Signal</keyword>
<dbReference type="Gene3D" id="3.40.30.10">
    <property type="entry name" value="Glutaredoxin"/>
    <property type="match status" value="1"/>
</dbReference>
<evidence type="ECO:0000256" key="4">
    <source>
        <dbReference type="ARBA" id="ARBA00023284"/>
    </source>
</evidence>
<keyword evidence="8" id="KW-1185">Reference proteome</keyword>
<accession>A0ABT8VT04</accession>
<feature type="signal peptide" evidence="5">
    <location>
        <begin position="1"/>
        <end position="19"/>
    </location>
</feature>
<dbReference type="EMBL" id="JAUMIT010000004">
    <property type="protein sequence ID" value="MDO3695072.1"/>
    <property type="molecule type" value="Genomic_DNA"/>
</dbReference>
<evidence type="ECO:0000256" key="1">
    <source>
        <dbReference type="ARBA" id="ARBA00004196"/>
    </source>
</evidence>
<evidence type="ECO:0000259" key="6">
    <source>
        <dbReference type="PROSITE" id="PS51352"/>
    </source>
</evidence>
<dbReference type="InterPro" id="IPR013766">
    <property type="entry name" value="Thioredoxin_domain"/>
</dbReference>
<feature type="domain" description="Thioredoxin" evidence="6">
    <location>
        <begin position="574"/>
        <end position="712"/>
    </location>
</feature>
<dbReference type="Proteomes" id="UP001168642">
    <property type="component" value="Unassembled WGS sequence"/>
</dbReference>
<comment type="subcellular location">
    <subcellularLocation>
        <location evidence="1">Cell envelope</location>
    </subcellularLocation>
</comment>
<feature type="chain" id="PRO_5045330003" evidence="5">
    <location>
        <begin position="20"/>
        <end position="715"/>
    </location>
</feature>
<dbReference type="InterPro" id="IPR036249">
    <property type="entry name" value="Thioredoxin-like_sf"/>
</dbReference>
<evidence type="ECO:0000256" key="5">
    <source>
        <dbReference type="SAM" id="SignalP"/>
    </source>
</evidence>
<dbReference type="PROSITE" id="PS51352">
    <property type="entry name" value="THIOREDOXIN_2"/>
    <property type="match status" value="1"/>
</dbReference>
<dbReference type="CDD" id="cd02966">
    <property type="entry name" value="TlpA_like_family"/>
    <property type="match status" value="1"/>
</dbReference>
<gene>
    <name evidence="7" type="ORF">QVZ41_09475</name>
</gene>
<protein>
    <submittedName>
        <fullName evidence="7">TlpA disulfide reductase family protein</fullName>
    </submittedName>
</protein>
<sequence>MKKKLLICIMILISFGAFAQKTIENPAYEVSKTGLFNITKIELTDTETKVYINNTFLPNWWVTYKADTYLKDCDTGKKYTITKVEGVDFDEKQWMPDSGETNTIVIFSPLDKGVKKIDYNNTIFGISLSKQQEEKKENEVPKKVQKWFKKELSKVKTTPLKDFNSPDFFNQKPAKLIGYIKGYDTRLGFKTGIMYMSNNITREDYPIVVEIYEDGRFEAELPLIHPEYTYVSLNKAVFSIYIEPEQTLAMVLDWEEFLIADRFKNDRHQFKDITFYGPLSQVNYDLLAYDKNDFDYKTFSNQKKTITPKEFSKVQTRTHKNNSIRLLKHLTTHQVSDKAATILRNKNALENANHLFNFVMNRDYYAKQDTLNKVLKVPVPTNYYDFLQDMDLNNQSLLVNRDFSEFINRFEYCEAFKTGPLYSISKYRKTFLEYITDNNIQIDEAYKNLLTSHNELDGENKINFFKKHKETFNVFQKKYEQEYKQYRHSEILYDSVKIKHWKQKDSILKNTLQLENNLVYETAKIRGLKFEFGRLKKEHAVQYWNELQENITSPFLKQEGDRMFNKAFPSSDNTNVTTKLPKGTATDVFNKIIAPHKGKILFVDFWATSCGPCVGGIKRMKETREKYKDNPDFDFVFITDERGSPQKTYDKFVKEQDLKNIYRLPTDDYNYLRQLFKFNGIPRYVVIDKKGDVIDGDFPMYNFDRLLNDIITTHK</sequence>
<organism evidence="7 8">
    <name type="scientific">Wenyingzhuangia gilva</name>
    <dbReference type="NCBI Taxonomy" id="3057677"/>
    <lineage>
        <taxon>Bacteria</taxon>
        <taxon>Pseudomonadati</taxon>
        <taxon>Bacteroidota</taxon>
        <taxon>Flavobacteriia</taxon>
        <taxon>Flavobacteriales</taxon>
        <taxon>Flavobacteriaceae</taxon>
        <taxon>Wenyingzhuangia</taxon>
    </lineage>
</organism>
<evidence type="ECO:0000313" key="8">
    <source>
        <dbReference type="Proteomes" id="UP001168642"/>
    </source>
</evidence>
<dbReference type="PANTHER" id="PTHR42852">
    <property type="entry name" value="THIOL:DISULFIDE INTERCHANGE PROTEIN DSBE"/>
    <property type="match status" value="1"/>
</dbReference>
<keyword evidence="3" id="KW-1015">Disulfide bond</keyword>
<dbReference type="PANTHER" id="PTHR42852:SF6">
    <property type="entry name" value="THIOL:DISULFIDE INTERCHANGE PROTEIN DSBE"/>
    <property type="match status" value="1"/>
</dbReference>
<dbReference type="RefSeq" id="WP_302884331.1">
    <property type="nucleotide sequence ID" value="NZ_JAUMIT010000004.1"/>
</dbReference>
<comment type="caution">
    <text evidence="7">The sequence shown here is derived from an EMBL/GenBank/DDBJ whole genome shotgun (WGS) entry which is preliminary data.</text>
</comment>
<evidence type="ECO:0000256" key="2">
    <source>
        <dbReference type="ARBA" id="ARBA00022748"/>
    </source>
</evidence>
<name>A0ABT8VT04_9FLAO</name>
<evidence type="ECO:0000256" key="3">
    <source>
        <dbReference type="ARBA" id="ARBA00023157"/>
    </source>
</evidence>
<dbReference type="InterPro" id="IPR050553">
    <property type="entry name" value="Thioredoxin_ResA/DsbE_sf"/>
</dbReference>
<keyword evidence="4" id="KW-0676">Redox-active center</keyword>